<dbReference type="SUPFAM" id="SSF52540">
    <property type="entry name" value="P-loop containing nucleoside triphosphate hydrolases"/>
    <property type="match status" value="1"/>
</dbReference>
<gene>
    <name evidence="8" type="ORF">N869_11100</name>
</gene>
<dbReference type="InterPro" id="IPR027417">
    <property type="entry name" value="P-loop_NTPase"/>
</dbReference>
<evidence type="ECO:0000256" key="4">
    <source>
        <dbReference type="ARBA" id="ARBA00022840"/>
    </source>
</evidence>
<sequence length="1194" mass="129404">MLVSPEGVIHSSSDLTRAANCEYSVLRELDRKLGRVAQADRAADAMMARTAELGAAHEERLLARYLAEVGPWDEATGRGVYVVERPSGSSYLRALPAKHTETVDALRAGADVVVQGGFFDGSFHGWADFIVRQPDGSYLVQDTKLARTARTTAVLQLAAYADQLERAGVAVHPRAQLVLGDDSVSEHSLTDVIPLYLHRRARLEAVLAAHLAGDAPAEWDDGVHSACGRCDDCAEEVAARRDVLLVAGLSVVQRDRLRDAGITTIEQLAASQGTVARIGGRTLDRLRAQARLQVMQPIAEDGAAPAVSYEVFDAGSLAHLPVPDGADMFFDFEGDPLWNDGNPRDWGLEYLFGWVDVASGAATPRFTALWAHTRQEEKAALEEFIDHVTARRAANPGMHVYHYAAYEQTALKRLVGRHGTREEELDELLRAGVLVDLYPVVRGSVRVSQPSYSIKKLEPLYMGDELRTGLDNAADSITEYARACADRDAGATQAADALLDDIAQYNEYDCVSTLRLRDWLVDRAAEHGVSPAGVRRAERSEKPKTERQRANQERQKAAAAEADASVRTLLEYAATAPDADAVAARLLAAAVDYHRREDKPYWWAHFHRLSNPDEEWPDSRSCFRVDGTAEETSGWARENGRQAWRRTLRMRGALEPGSEIRVGATVLPYYRDTLPSVAQQPEGCPNGWNPCGATVLEVGVEGDLDVLVISESAGRTTEPPDDFHHLPFALGPGEPVRAGTLVEAIRGVAAGAAARLPVLPTAAVVDILRRVPPRLRDGRTLNDLELDRDQPIDAIITALDAMADSYLAVQGPPGTGKTYTATHVIARLIERGWRIGVVAQSHAVVENVLHGVLTRGVAPERVGKKRKDDGPDAPPVPWTEVESAALAAFGSDDAGGYVIGGTAWDFVGDRVPDPRYDLLVIDEAGQFSLANTIAVSASADRLLLLGDPQQLPQVSQGNHPEPVDHAALGWLTGGARTLPDDLGLFLARTRRLHPELCAPVSRLSYEGRLTSVDVAARRRLEGVSPGLHTVAVSHQGNKTTSQDEADQVAGLLRNLVGRRWVDEEARADRPLDPSDVIVVAAYNAQVWTTRAALDRAGFAATRVGTVDKFQGQEAPVAIVTLAASSPAEVPRGMEFLTDRNRLNVAVSRGQHSAYVVHSPRLLDHLPGTPHALEEFGAFVGLLTPPHPPTPRSTP</sequence>
<dbReference type="Pfam" id="PF13482">
    <property type="entry name" value="RNase_H_2"/>
    <property type="match status" value="1"/>
</dbReference>
<evidence type="ECO:0000259" key="7">
    <source>
        <dbReference type="Pfam" id="PF13482"/>
    </source>
</evidence>
<evidence type="ECO:0000259" key="6">
    <source>
        <dbReference type="Pfam" id="PF13087"/>
    </source>
</evidence>
<evidence type="ECO:0000313" key="8">
    <source>
        <dbReference type="EMBL" id="KGM14435.1"/>
    </source>
</evidence>
<comment type="caution">
    <text evidence="8">The sequence shown here is derived from an EMBL/GenBank/DDBJ whole genome shotgun (WGS) entry which is preliminary data.</text>
</comment>
<accession>A0A0A0C2M0</accession>
<dbReference type="EMBL" id="AXCZ01000003">
    <property type="protein sequence ID" value="KGM14435.1"/>
    <property type="molecule type" value="Genomic_DNA"/>
</dbReference>
<feature type="domain" description="YprB ribonuclease H-like" evidence="7">
    <location>
        <begin position="328"/>
        <end position="521"/>
    </location>
</feature>
<dbReference type="OrthoDB" id="9757917at2"/>
<dbReference type="GO" id="GO:0005524">
    <property type="term" value="F:ATP binding"/>
    <property type="evidence" value="ECO:0007669"/>
    <property type="project" value="UniProtKB-KW"/>
</dbReference>
<dbReference type="GO" id="GO:0016787">
    <property type="term" value="F:hydrolase activity"/>
    <property type="evidence" value="ECO:0007669"/>
    <property type="project" value="UniProtKB-KW"/>
</dbReference>
<dbReference type="InterPro" id="IPR038720">
    <property type="entry name" value="YprB_RNase_H-like_dom"/>
</dbReference>
<dbReference type="GO" id="GO:0043139">
    <property type="term" value="F:5'-3' DNA helicase activity"/>
    <property type="evidence" value="ECO:0007669"/>
    <property type="project" value="TreeGrafter"/>
</dbReference>
<evidence type="ECO:0000256" key="3">
    <source>
        <dbReference type="ARBA" id="ARBA00022806"/>
    </source>
</evidence>
<reference evidence="8 9" key="1">
    <citation type="submission" date="2013-08" db="EMBL/GenBank/DDBJ databases">
        <title>Genome sequencing of Cellulomonas bogoriensis 69B4.</title>
        <authorList>
            <person name="Chen F."/>
            <person name="Li Y."/>
            <person name="Wang G."/>
        </authorList>
    </citation>
    <scope>NUCLEOTIDE SEQUENCE [LARGE SCALE GENOMIC DNA]</scope>
    <source>
        <strain evidence="8 9">69B4</strain>
    </source>
</reference>
<keyword evidence="2" id="KW-0378">Hydrolase</keyword>
<organism evidence="8 9">
    <name type="scientific">Cellulomonas bogoriensis 69B4 = DSM 16987</name>
    <dbReference type="NCBI Taxonomy" id="1386082"/>
    <lineage>
        <taxon>Bacteria</taxon>
        <taxon>Bacillati</taxon>
        <taxon>Actinomycetota</taxon>
        <taxon>Actinomycetes</taxon>
        <taxon>Micrococcales</taxon>
        <taxon>Cellulomonadaceae</taxon>
        <taxon>Cellulomonas</taxon>
    </lineage>
</organism>
<dbReference type="CDD" id="cd17934">
    <property type="entry name" value="DEXXQc_Upf1-like"/>
    <property type="match status" value="1"/>
</dbReference>
<keyword evidence="1" id="KW-0547">Nucleotide-binding</keyword>
<dbReference type="Pfam" id="PF13604">
    <property type="entry name" value="AAA_30"/>
    <property type="match status" value="1"/>
</dbReference>
<dbReference type="Pfam" id="PF13087">
    <property type="entry name" value="AAA_12"/>
    <property type="match status" value="1"/>
</dbReference>
<dbReference type="InterPro" id="IPR012337">
    <property type="entry name" value="RNaseH-like_sf"/>
</dbReference>
<dbReference type="PANTHER" id="PTHR43788">
    <property type="entry name" value="DNA2/NAM7 HELICASE FAMILY MEMBER"/>
    <property type="match status" value="1"/>
</dbReference>
<evidence type="ECO:0000256" key="1">
    <source>
        <dbReference type="ARBA" id="ARBA00022741"/>
    </source>
</evidence>
<dbReference type="RefSeq" id="WP_052104809.1">
    <property type="nucleotide sequence ID" value="NZ_AXCZ01000003.1"/>
</dbReference>
<dbReference type="InterPro" id="IPR041679">
    <property type="entry name" value="DNA2/NAM7-like_C"/>
</dbReference>
<dbReference type="SUPFAM" id="SSF53098">
    <property type="entry name" value="Ribonuclease H-like"/>
    <property type="match status" value="1"/>
</dbReference>
<name>A0A0A0C2M0_9CELL</name>
<dbReference type="Proteomes" id="UP000054314">
    <property type="component" value="Unassembled WGS sequence"/>
</dbReference>
<evidence type="ECO:0000256" key="2">
    <source>
        <dbReference type="ARBA" id="ARBA00022801"/>
    </source>
</evidence>
<dbReference type="NCBIfam" id="TIGR03491">
    <property type="entry name" value="TM0106 family RecB-like putative nuclease"/>
    <property type="match status" value="1"/>
</dbReference>
<protein>
    <submittedName>
        <fullName evidence="8">DNA helicase</fullName>
    </submittedName>
</protein>
<keyword evidence="9" id="KW-1185">Reference proteome</keyword>
<dbReference type="InterPro" id="IPR050534">
    <property type="entry name" value="Coronavir_polyprotein_1ab"/>
</dbReference>
<evidence type="ECO:0000256" key="5">
    <source>
        <dbReference type="SAM" id="MobiDB-lite"/>
    </source>
</evidence>
<feature type="compositionally biased region" description="Basic and acidic residues" evidence="5">
    <location>
        <begin position="535"/>
        <end position="556"/>
    </location>
</feature>
<dbReference type="PANTHER" id="PTHR43788:SF8">
    <property type="entry name" value="DNA-BINDING PROTEIN SMUBP-2"/>
    <property type="match status" value="1"/>
</dbReference>
<dbReference type="InterPro" id="IPR019993">
    <property type="entry name" value="RecB_nuclease_TM0106_put"/>
</dbReference>
<keyword evidence="3 8" id="KW-0347">Helicase</keyword>
<proteinExistence type="predicted"/>
<keyword evidence="4" id="KW-0067">ATP-binding</keyword>
<evidence type="ECO:0000313" key="9">
    <source>
        <dbReference type="Proteomes" id="UP000054314"/>
    </source>
</evidence>
<dbReference type="CDD" id="cd18808">
    <property type="entry name" value="SF1_C_Upf1"/>
    <property type="match status" value="1"/>
</dbReference>
<dbReference type="AlphaFoldDB" id="A0A0A0C2M0"/>
<dbReference type="Gene3D" id="3.40.50.300">
    <property type="entry name" value="P-loop containing nucleotide triphosphate hydrolases"/>
    <property type="match status" value="2"/>
</dbReference>
<feature type="region of interest" description="Disordered" evidence="5">
    <location>
        <begin position="530"/>
        <end position="560"/>
    </location>
</feature>
<dbReference type="InterPro" id="IPR047187">
    <property type="entry name" value="SF1_C_Upf1"/>
</dbReference>
<feature type="domain" description="DNA2/NAM7 helicase-like C-terminal" evidence="6">
    <location>
        <begin position="986"/>
        <end position="1156"/>
    </location>
</feature>